<evidence type="ECO:0000313" key="1">
    <source>
        <dbReference type="EMBL" id="CCH92824.1"/>
    </source>
</evidence>
<dbReference type="Gene3D" id="2.150.10.10">
    <property type="entry name" value="Serralysin-like metalloprotease, C-terminal"/>
    <property type="match status" value="1"/>
</dbReference>
<protein>
    <submittedName>
        <fullName evidence="1">Uncharacterized protein</fullName>
    </submittedName>
</protein>
<reference evidence="1 2" key="1">
    <citation type="submission" date="2012-04" db="EMBL/GenBank/DDBJ databases">
        <authorList>
            <person name="Genoscope - CEA"/>
        </authorList>
    </citation>
    <scope>NUCLEOTIDE SEQUENCE [LARGE SCALE GENOMIC DNA]</scope>
    <source>
        <strain evidence="1 2">9432</strain>
    </source>
</reference>
<comment type="caution">
    <text evidence="1">The sequence shown here is derived from an EMBL/GenBank/DDBJ whole genome shotgun (WGS) entry which is preliminary data.</text>
</comment>
<proteinExistence type="predicted"/>
<dbReference type="EMBL" id="CAIH01000176">
    <property type="protein sequence ID" value="CCH92824.1"/>
    <property type="molecule type" value="Genomic_DNA"/>
</dbReference>
<dbReference type="InterPro" id="IPR019960">
    <property type="entry name" value="T1SS_VCA0849"/>
</dbReference>
<evidence type="ECO:0000313" key="2">
    <source>
        <dbReference type="Proteomes" id="UP000005806"/>
    </source>
</evidence>
<sequence>MSDRSDTITDFTVGSDKIVLTQLLNSLNYTGSNPIADGYITFTARGSSTVLNIDTDGFGTAASPLPLALINNVAVVVLNNLANFLF</sequence>
<dbReference type="Proteomes" id="UP000005806">
    <property type="component" value="Unassembled WGS sequence"/>
</dbReference>
<dbReference type="NCBIfam" id="TIGR03661">
    <property type="entry name" value="T1SS_VCA0849"/>
    <property type="match status" value="1"/>
</dbReference>
<name>A0A822L8I8_MICAE</name>
<gene>
    <name evidence="1" type="ORF">MICCA_2570003</name>
</gene>
<dbReference type="AlphaFoldDB" id="A0A822L8I8"/>
<dbReference type="SUPFAM" id="SSF51120">
    <property type="entry name" value="beta-Roll"/>
    <property type="match status" value="1"/>
</dbReference>
<dbReference type="RefSeq" id="WP_002754380.1">
    <property type="nucleotide sequence ID" value="NZ_HE972571.1"/>
</dbReference>
<dbReference type="InterPro" id="IPR011049">
    <property type="entry name" value="Serralysin-like_metalloprot_C"/>
</dbReference>
<accession>A0A822L8I8</accession>
<organism evidence="1 2">
    <name type="scientific">Microcystis aeruginosa PCC 9432</name>
    <dbReference type="NCBI Taxonomy" id="1160280"/>
    <lineage>
        <taxon>Bacteria</taxon>
        <taxon>Bacillati</taxon>
        <taxon>Cyanobacteriota</taxon>
        <taxon>Cyanophyceae</taxon>
        <taxon>Oscillatoriophycideae</taxon>
        <taxon>Chroococcales</taxon>
        <taxon>Microcystaceae</taxon>
        <taxon>Microcystis</taxon>
    </lineage>
</organism>